<keyword evidence="2" id="KW-0812">Transmembrane</keyword>
<evidence type="ECO:0000256" key="1">
    <source>
        <dbReference type="SAM" id="MobiDB-lite"/>
    </source>
</evidence>
<dbReference type="GO" id="GO:0098793">
    <property type="term" value="C:presynapse"/>
    <property type="evidence" value="ECO:0007669"/>
    <property type="project" value="GOC"/>
</dbReference>
<feature type="transmembrane region" description="Helical" evidence="2">
    <location>
        <begin position="40"/>
        <end position="61"/>
    </location>
</feature>
<dbReference type="Proteomes" id="UP000046393">
    <property type="component" value="Unplaced"/>
</dbReference>
<dbReference type="InterPro" id="IPR056742">
    <property type="entry name" value="BLTP1_C"/>
</dbReference>
<dbReference type="PANTHER" id="PTHR31640:SF1">
    <property type="entry name" value="BRIDGE-LIKE LIPID TRANSFER PROTEIN FAMILY MEMBER 1"/>
    <property type="match status" value="1"/>
</dbReference>
<feature type="compositionally biased region" description="Polar residues" evidence="1">
    <location>
        <begin position="1704"/>
        <end position="1722"/>
    </location>
</feature>
<dbReference type="Pfam" id="PF25040">
    <property type="entry name" value="BLTP1_C"/>
    <property type="match status" value="6"/>
</dbReference>
<name>A0A158R4Y4_9BILA</name>
<feature type="region of interest" description="Disordered" evidence="1">
    <location>
        <begin position="1703"/>
        <end position="1722"/>
    </location>
</feature>
<dbReference type="WBParaSite" id="SMUV_0000490101-mRNA-1">
    <property type="protein sequence ID" value="SMUV_0000490101-mRNA-1"/>
    <property type="gene ID" value="SMUV_0000490101"/>
</dbReference>
<dbReference type="GO" id="GO:0048488">
    <property type="term" value="P:synaptic vesicle endocytosis"/>
    <property type="evidence" value="ECO:0007669"/>
    <property type="project" value="TreeGrafter"/>
</dbReference>
<dbReference type="Pfam" id="PF20413">
    <property type="entry name" value="BLTP1_N"/>
    <property type="match status" value="2"/>
</dbReference>
<keyword evidence="4" id="KW-1185">Reference proteome</keyword>
<evidence type="ECO:0000259" key="3">
    <source>
        <dbReference type="SMART" id="SM01220"/>
    </source>
</evidence>
<organism evidence="4 5">
    <name type="scientific">Syphacia muris</name>
    <dbReference type="NCBI Taxonomy" id="451379"/>
    <lineage>
        <taxon>Eukaryota</taxon>
        <taxon>Metazoa</taxon>
        <taxon>Ecdysozoa</taxon>
        <taxon>Nematoda</taxon>
        <taxon>Chromadorea</taxon>
        <taxon>Rhabditida</taxon>
        <taxon>Spirurina</taxon>
        <taxon>Oxyuridomorpha</taxon>
        <taxon>Oxyuroidea</taxon>
        <taxon>Oxyuridae</taxon>
        <taxon>Syphacia</taxon>
    </lineage>
</organism>
<protein>
    <submittedName>
        <fullName evidence="5">FSA_C domain-containing protein</fullName>
    </submittedName>
</protein>
<evidence type="ECO:0000313" key="5">
    <source>
        <dbReference type="WBParaSite" id="SMUV_0000490101-mRNA-1"/>
    </source>
</evidence>
<feature type="domain" description="Bridge-like lipid transfer protein family member 1 C-terminal" evidence="3">
    <location>
        <begin position="3071"/>
        <end position="3615"/>
    </location>
</feature>
<dbReference type="PANTHER" id="PTHR31640">
    <property type="entry name" value="TRANSMEMBRANE PROTEIN KIAA1109"/>
    <property type="match status" value="1"/>
</dbReference>
<feature type="compositionally biased region" description="Acidic residues" evidence="1">
    <location>
        <begin position="2577"/>
        <end position="2587"/>
    </location>
</feature>
<keyword evidence="2" id="KW-1133">Transmembrane helix</keyword>
<dbReference type="SMART" id="SM01220">
    <property type="entry name" value="FSA_C"/>
    <property type="match status" value="1"/>
</dbReference>
<feature type="region of interest" description="Disordered" evidence="1">
    <location>
        <begin position="2573"/>
        <end position="2597"/>
    </location>
</feature>
<sequence>MYVTNWSTEANTDGSPLMLIPNDTLFHLHFDGEPLKLRHWYLFVCLFLFIIWNTFTTFYFSRIIGPVLAFILTRLYRLKGSNVYFSLGSFSISLLSGKVMFRNFYYTCCDYSIRCNDGWVQFRYWAYVAEKPSARGSLTSRVSVALNGLQIHVFNRLSEYKRLAKYFGFERLFKQLKKQPVISIPRQLTEKEEQAWDNFYDKLWCLIGYIKLSIGSGKFLAGNSSLPSTFVIIYENFSCTEFEKKFNNGYGFNSVVLTNFAAEISLKARKTDCDRALLCITGNCENLSVSFVRTPAFDRKQHSGHFTGRRDPPPRTMGDGFAILQTARVYFFYNQSILGIVQDEVQSTTENQPIWESIWRFGKNTVFSYGPWADSQRILIYNFFFPPDHFTSSTTVMPRRGHRRIFLAHDVRVNVLNDAGFDIWFMRGDELNALHLRFKHGSSIDLNIPWVIEKNGYSTILRCCLLCVDSSTSLSYSKFFQCETFRLSLIAHYPRVFNAHQLWKYKIELSKFTMWFIWDHKRFFSDLISEWSFGPEVDLFTFIPYTWDFSITVTDSFELIFVLNDKNWIDTKLADTSQNALVALVAKEVRLNFFMPFVSFCPETVNLPFEIKGKGPIALRIWLPPFSPMLPVMQTLVKNSPVLLWSSLSAGLPTFSSLAEGWIEVFHSNEVKFLFDYVYHPVYVEHSSDLPYNVVTTFLPKITSNPMELLPDELLIECTVGESEFLLFGTVIKMISDLKDNYFGIFDQVSEVGSTKTSSDSQRSQKIEKLLTAEELRPLNLRFCLRFLKPTAHCAIHRMKNSAECPVLKGDELVVELVKKPFEVLVQLNLGRAVMQFSNRDLAGDSFLSDSFLSLETLSVRANGLYSEIDVPLDIGTIEYAWLTEIVIGSVCGALTAEKALSLYDFLGSLVFMFVSPDEELMVPEKYQLCQHFNDIYACPHSALCLIDGSGKIQNCESEENLKYKLFRLSVDDFSLNFTDDVSITSICINPLRLSYCNCHEASFCEEVTIKMPMMSVKQYVRASGDDDNCVCDVWLECTSISLQNLKLDVLFPYSQENIHLFQERRVFLMKHDKSTSRLNFLWDDRKKSCACFGNAHFFAKKDTLGEVFMNEYFKCASEYKRFKNAPLQPAIEQSIIYPGKSVFSLTSKEFELNCYEVFANRCRGHQSSNPVVGDFTVSNFKWCRIHGNSEESFHSAVSSSSVKFLDEMSFPILSSGILCSSYANFLRSGNFKLLDDNGVVPSEQLSSTFMGPLIFEELSPGVNQINVSNMEKKRVRQSKSLSPFSTSPSSRCPSTSNIYKYGTDKFTLYIRGSVATSLQIFLTPLSIEVFERFLNNGYNSLLTVSSSLLMFYIYASCSFFQHRQPLTLTQNRGLKEKQLIFCDISLPDIKGTFFQCGLCDDADQTDHPVKLSNTVTTVNIRKSLVLEEVVKYCIDWEHLNLSVQMFDFGIADKTDHLSSNTLSSPHLFDDASSLGLIGNLDQYGLRNITGIGVNDISVYINSGPNASQQLSSDVNYAQLIVGSVELCCELCHAPDKRKRWLFREALTSSVASWVSSVYRLTNTLNKRSLEYDHYLDIEIIKLLIAVLGCDEEKVFIDPYNCFSEVSAKRCPYKSCPTCLLSLTLLRYLMDIGDSKLSDDFGVSYTTVLEVERKQAIIALLSRWQTVISQQVEFCEVDLTKKYVEDAYDTKKEVWVHMEDENNKAVTSSNGERSSRSTGESQQMDLYHWISARRKEHKEAYVKVSGNKRTLDDFTPIDPMKISLLAFFWPIFNSRKLVPLEFSKFPFESLKLLFSLELAELKVDLAEPRLVSSSALNYLSVVKNCLFNLESVNVEGHVQAHVHFDDKKLRPIRFTAETSHTTNIQNTRLALSWTSVYFLRDIALTVNLVRALVRHVASICSVAKPSVHETAESLASPLLYSYCSGIENLLSKLDATNCLPLNSSVPKFNPCTSNIKFDGNFVWKLIMLEMAFTQLFLSATLKKFEVLHKVLRERHKSGNVLLDEVTATVQRANLILSELVSGLDAKHILNSSVNTSTFYFKRIMNDFLHNFLNIHIGDIEGDIPMHAENLREVVLRNVPKLNEQITLLEDNQAKLKENKHFITAEVTVNVNSIEFDVLILPSLKAKYRLDKAEGSGKTQKCDCTFNYSGPNAKFFVEVKSHIVSFTVLAHGENRKDLVSSDTFSLPLPFITAQGNYRLPISSAENGSCIPKYYEGGYYDIDLIVGKMDYVITTDLLNQVLFAEQCFRSELSIFLDRLTGSHVMPNTTSAKELKLPSLLYTIQIRGEAYPWLQLTACTPTATALRITCGNITANLTNRWVRKDLDDKTVLERLYGKAVINLSAKLGQLVKTAMFEEIETELQEYATFTTQISFQNKDSNVHSSYNYVITVNRPILLIKSTAIDKTVEPDMNISLSLKVTNGAYVCMPLYNSEISANMSALVISLKSTDITVCVRKELACQAAFHNFKVQFMDNFDEQALNEDLLEKDPSDLSRSNYFFFPEGTYQFVSQATDVGPNNEHAKWTLSVKWQMLGMIIDLDHRIGKLASLLVRTFSSMATGEDDDVWDGSARGSVSFVSNDESDREEEVDTVEGTGTFPGSEDKIETIERKMHEQSILVMDLMQCGATETTIEQERRKLRKLEVARSQIFRKSVLKRLKHNHHKDLVVNKNEVSAKVCSGFTKTHARKSSSGSATLLAVDLSHNQSASRLSDAVPETFVDMDIDVQISVESGSCTLRGVAKQEDHSVLIKRPSARDLRTKSGTVSETTVLTRLAIPNVDVKAYYTSLDNFSGNAKVPRQFHLKFPHKSLKQSSKKKPAFYLAVELSSMPQESLITPSLADYLEQLLEPFPHSNFFESTSYLSTKVQDGDGSSEVPIVEMDTSSLPIDVLFHLVVQSSTVRFEGQQVRSAAADCLLKLPSMTLIASTKPLIELPTQSEIVNQEICGSGVHLSATLNAFSLNVYSPHQKSTTHDALSLTLDKLCLVMSRTKNAKNEQNNKVQFVLTANIGSANFNYDMRRLAELISFPKPWYRKTIMRRLFFGEHSFKNVEHSPSTASCALPVSCPGSAPPPSPVPISKTVLSEPDKKKDWSAKVLFALEWKEFDISAQMANTMGNTKLIVRNGILQGFCQLDSKTEKNVWINFRLKPSSLIAHGGAISGQVAVSEFDFSCTHKSAYMKTPENKIKMKLNEVECRVEWMSRTIFIGHCLSPSIIIQDEWTTFTEGDNINRVTVSLNMSCSFEDMQMVITKVTMEDFVKISDKLQSFFKEQLSSSRRVWGIQEDPLTIESNEQQSQDSKSLEARRRYRHWPDVLDSLTEIQTKFKIISMPVDEHGVTTAGGSIEFNAGHISLACMSGEMNATSWALFYMQELTVIFNSEAQYSFISSNNDVGVLVSQRVTWKLGELSALQQDKAPEFLALVCRVQQGRGSMMRQTSSVSAFLDHMIGDVLRKLKLYPQDSTRNAAHHFVLPLFQFPAFDAVFTSVQKQETDIDDAGIITPEVRSSLICEFHDTVNVQTDFNAQVSFLPELLKTYMKNDNRTAEEKAADINHDFRRYVCEVWRVDPRIRFIDRFKWNPPVIDEILRKLQIFDHRMTIPKALQRGILDPCDALLAQIHSSVLVLAKKTYTKPKELDSEL</sequence>
<keyword evidence="2" id="KW-0472">Membrane</keyword>
<proteinExistence type="predicted"/>
<evidence type="ECO:0000256" key="2">
    <source>
        <dbReference type="SAM" id="Phobius"/>
    </source>
</evidence>
<accession>A0A158R4Y4</accession>
<dbReference type="InterPro" id="IPR047104">
    <property type="entry name" value="BLTP1_N"/>
</dbReference>
<reference evidence="5" key="1">
    <citation type="submission" date="2016-04" db="UniProtKB">
        <authorList>
            <consortium name="WormBaseParasite"/>
        </authorList>
    </citation>
    <scope>IDENTIFICATION</scope>
</reference>
<evidence type="ECO:0000313" key="4">
    <source>
        <dbReference type="Proteomes" id="UP000046393"/>
    </source>
</evidence>
<dbReference type="STRING" id="451379.A0A158R4Y4"/>
<dbReference type="InterPro" id="IPR033616">
    <property type="entry name" value="BLTP1"/>
</dbReference>